<dbReference type="InterPro" id="IPR044661">
    <property type="entry name" value="MED15a/b/c-like"/>
</dbReference>
<accession>A0A445GX63</accession>
<dbReference type="AlphaFoldDB" id="A0A445GX63"/>
<evidence type="ECO:0000313" key="1">
    <source>
        <dbReference type="EMBL" id="RZB65854.1"/>
    </source>
</evidence>
<reference evidence="1 2" key="1">
    <citation type="submission" date="2018-09" db="EMBL/GenBank/DDBJ databases">
        <title>A high-quality reference genome of wild soybean provides a powerful tool to mine soybean genomes.</title>
        <authorList>
            <person name="Xie M."/>
            <person name="Chung C.Y.L."/>
            <person name="Li M.-W."/>
            <person name="Wong F.-L."/>
            <person name="Chan T.-F."/>
            <person name="Lam H.-M."/>
        </authorList>
    </citation>
    <scope>NUCLEOTIDE SEQUENCE [LARGE SCALE GENOMIC DNA]</scope>
    <source>
        <strain evidence="2">cv. W05</strain>
        <tissue evidence="1">Hypocotyl of etiolated seedlings</tissue>
    </source>
</reference>
<keyword evidence="2" id="KW-1185">Reference proteome</keyword>
<name>A0A445GX63_GLYSO</name>
<dbReference type="PANTHER" id="PTHR33137">
    <property type="entry name" value="MEDIATOR OF RNA POLYMERASE II TRANSCRIPTION SUBUNIT 15A-RELATED"/>
    <property type="match status" value="1"/>
</dbReference>
<sequence>EKCSLLEEIKEINKLLIDNEIVIGEKDSIQSAAGGAAEDAEGLVIKFFFNVVTCNQNLISHLSADKKSIIKPLWLLVPESYSFCPPVVLDKMPLEVLKI</sequence>
<comment type="caution">
    <text evidence="1">The sequence shown here is derived from an EMBL/GenBank/DDBJ whole genome shotgun (WGS) entry which is preliminary data.</text>
</comment>
<evidence type="ECO:0000313" key="2">
    <source>
        <dbReference type="Proteomes" id="UP000289340"/>
    </source>
</evidence>
<proteinExistence type="predicted"/>
<organism evidence="1 2">
    <name type="scientific">Glycine soja</name>
    <name type="common">Wild soybean</name>
    <dbReference type="NCBI Taxonomy" id="3848"/>
    <lineage>
        <taxon>Eukaryota</taxon>
        <taxon>Viridiplantae</taxon>
        <taxon>Streptophyta</taxon>
        <taxon>Embryophyta</taxon>
        <taxon>Tracheophyta</taxon>
        <taxon>Spermatophyta</taxon>
        <taxon>Magnoliopsida</taxon>
        <taxon>eudicotyledons</taxon>
        <taxon>Gunneridae</taxon>
        <taxon>Pentapetalae</taxon>
        <taxon>rosids</taxon>
        <taxon>fabids</taxon>
        <taxon>Fabales</taxon>
        <taxon>Fabaceae</taxon>
        <taxon>Papilionoideae</taxon>
        <taxon>50 kb inversion clade</taxon>
        <taxon>NPAAA clade</taxon>
        <taxon>indigoferoid/millettioid clade</taxon>
        <taxon>Phaseoleae</taxon>
        <taxon>Glycine</taxon>
        <taxon>Glycine subgen. Soja</taxon>
    </lineage>
</organism>
<dbReference type="EMBL" id="QZWG01000015">
    <property type="protein sequence ID" value="RZB65854.1"/>
    <property type="molecule type" value="Genomic_DNA"/>
</dbReference>
<dbReference type="GO" id="GO:0003713">
    <property type="term" value="F:transcription coactivator activity"/>
    <property type="evidence" value="ECO:0007669"/>
    <property type="project" value="InterPro"/>
</dbReference>
<dbReference type="GO" id="GO:0031490">
    <property type="term" value="F:chromatin DNA binding"/>
    <property type="evidence" value="ECO:0007669"/>
    <property type="project" value="InterPro"/>
</dbReference>
<dbReference type="Proteomes" id="UP000289340">
    <property type="component" value="Chromosome 15"/>
</dbReference>
<feature type="non-terminal residue" evidence="1">
    <location>
        <position position="1"/>
    </location>
</feature>
<dbReference type="PANTHER" id="PTHR33137:SF37">
    <property type="entry name" value="MEDIATOR COMPLEX SUBUNIT 15 KIX DOMAIN-CONTAINING PROTEIN"/>
    <property type="match status" value="1"/>
</dbReference>
<protein>
    <submittedName>
        <fullName evidence="1">Mediator of RNA polymerase II transcription subunit 15a</fullName>
    </submittedName>
</protein>
<gene>
    <name evidence="1" type="ORF">D0Y65_041778</name>
</gene>